<dbReference type="AlphaFoldDB" id="A0A804PB82"/>
<name>A0A804PB82_MAIZE</name>
<proteinExistence type="predicted"/>
<dbReference type="Gramene" id="Zm00001eb223390_T002">
    <property type="protein sequence ID" value="Zm00001eb223390_P002"/>
    <property type="gene ID" value="Zm00001eb223390"/>
</dbReference>
<dbReference type="Proteomes" id="UP000007305">
    <property type="component" value="Chromosome 5"/>
</dbReference>
<dbReference type="InParanoid" id="A0A804PB82"/>
<evidence type="ECO:0000313" key="2">
    <source>
        <dbReference type="Proteomes" id="UP000007305"/>
    </source>
</evidence>
<organism evidence="1 2">
    <name type="scientific">Zea mays</name>
    <name type="common">Maize</name>
    <dbReference type="NCBI Taxonomy" id="4577"/>
    <lineage>
        <taxon>Eukaryota</taxon>
        <taxon>Viridiplantae</taxon>
        <taxon>Streptophyta</taxon>
        <taxon>Embryophyta</taxon>
        <taxon>Tracheophyta</taxon>
        <taxon>Spermatophyta</taxon>
        <taxon>Magnoliopsida</taxon>
        <taxon>Liliopsida</taxon>
        <taxon>Poales</taxon>
        <taxon>Poaceae</taxon>
        <taxon>PACMAD clade</taxon>
        <taxon>Panicoideae</taxon>
        <taxon>Andropogonodae</taxon>
        <taxon>Andropogoneae</taxon>
        <taxon>Tripsacinae</taxon>
        <taxon>Zea</taxon>
    </lineage>
</organism>
<reference evidence="1" key="2">
    <citation type="submission" date="2019-07" db="EMBL/GenBank/DDBJ databases">
        <authorList>
            <person name="Seetharam A."/>
            <person name="Woodhouse M."/>
            <person name="Cannon E."/>
        </authorList>
    </citation>
    <scope>NUCLEOTIDE SEQUENCE [LARGE SCALE GENOMIC DNA]</scope>
    <source>
        <strain evidence="1">cv. B73</strain>
    </source>
</reference>
<evidence type="ECO:0000313" key="1">
    <source>
        <dbReference type="EnsemblPlants" id="Zm00001eb223390_P002"/>
    </source>
</evidence>
<accession>A0A804PB82</accession>
<keyword evidence="2" id="KW-1185">Reference proteome</keyword>
<reference evidence="1" key="3">
    <citation type="submission" date="2021-05" db="UniProtKB">
        <authorList>
            <consortium name="EnsemblPlants"/>
        </authorList>
    </citation>
    <scope>IDENTIFICATION</scope>
    <source>
        <strain evidence="1">cv. B73</strain>
    </source>
</reference>
<protein>
    <submittedName>
        <fullName evidence="1">Uncharacterized protein</fullName>
    </submittedName>
</protein>
<sequence>MDGWKVISISAVDCGCARALYLGSGCARGWKVLDLFSPFYRSIHCHSWTAADSILSVHGQQTCIYLKTPNRLSSCRMREIEDAAASAQEALTTATMVELAGGGGRDAGAMDREMQAKAEGMRRVLEMADARAMDWEM</sequence>
<reference evidence="2" key="1">
    <citation type="journal article" date="2009" name="Science">
        <title>The B73 maize genome: complexity, diversity, and dynamics.</title>
        <authorList>
            <person name="Schnable P.S."/>
            <person name="Ware D."/>
            <person name="Fulton R.S."/>
            <person name="Stein J.C."/>
            <person name="Wei F."/>
            <person name="Pasternak S."/>
            <person name="Liang C."/>
            <person name="Zhang J."/>
            <person name="Fulton L."/>
            <person name="Graves T.A."/>
            <person name="Minx P."/>
            <person name="Reily A.D."/>
            <person name="Courtney L."/>
            <person name="Kruchowski S.S."/>
            <person name="Tomlinson C."/>
            <person name="Strong C."/>
            <person name="Delehaunty K."/>
            <person name="Fronick C."/>
            <person name="Courtney B."/>
            <person name="Rock S.M."/>
            <person name="Belter E."/>
            <person name="Du F."/>
            <person name="Kim K."/>
            <person name="Abbott R.M."/>
            <person name="Cotton M."/>
            <person name="Levy A."/>
            <person name="Marchetto P."/>
            <person name="Ochoa K."/>
            <person name="Jackson S.M."/>
            <person name="Gillam B."/>
            <person name="Chen W."/>
            <person name="Yan L."/>
            <person name="Higginbotham J."/>
            <person name="Cardenas M."/>
            <person name="Waligorski J."/>
            <person name="Applebaum E."/>
            <person name="Phelps L."/>
            <person name="Falcone J."/>
            <person name="Kanchi K."/>
            <person name="Thane T."/>
            <person name="Scimone A."/>
            <person name="Thane N."/>
            <person name="Henke J."/>
            <person name="Wang T."/>
            <person name="Ruppert J."/>
            <person name="Shah N."/>
            <person name="Rotter K."/>
            <person name="Hodges J."/>
            <person name="Ingenthron E."/>
            <person name="Cordes M."/>
            <person name="Kohlberg S."/>
            <person name="Sgro J."/>
            <person name="Delgado B."/>
            <person name="Mead K."/>
            <person name="Chinwalla A."/>
            <person name="Leonard S."/>
            <person name="Crouse K."/>
            <person name="Collura K."/>
            <person name="Kudrna D."/>
            <person name="Currie J."/>
            <person name="He R."/>
            <person name="Angelova A."/>
            <person name="Rajasekar S."/>
            <person name="Mueller T."/>
            <person name="Lomeli R."/>
            <person name="Scara G."/>
            <person name="Ko A."/>
            <person name="Delaney K."/>
            <person name="Wissotski M."/>
            <person name="Lopez G."/>
            <person name="Campos D."/>
            <person name="Braidotti M."/>
            <person name="Ashley E."/>
            <person name="Golser W."/>
            <person name="Kim H."/>
            <person name="Lee S."/>
            <person name="Lin J."/>
            <person name="Dujmic Z."/>
            <person name="Kim W."/>
            <person name="Talag J."/>
            <person name="Zuccolo A."/>
            <person name="Fan C."/>
            <person name="Sebastian A."/>
            <person name="Kramer M."/>
            <person name="Spiegel L."/>
            <person name="Nascimento L."/>
            <person name="Zutavern T."/>
            <person name="Miller B."/>
            <person name="Ambroise C."/>
            <person name="Muller S."/>
            <person name="Spooner W."/>
            <person name="Narechania A."/>
            <person name="Ren L."/>
            <person name="Wei S."/>
            <person name="Kumari S."/>
            <person name="Faga B."/>
            <person name="Levy M.J."/>
            <person name="McMahan L."/>
            <person name="Van Buren P."/>
            <person name="Vaughn M.W."/>
            <person name="Ying K."/>
            <person name="Yeh C.-T."/>
            <person name="Emrich S.J."/>
            <person name="Jia Y."/>
            <person name="Kalyanaraman A."/>
            <person name="Hsia A.-P."/>
            <person name="Barbazuk W.B."/>
            <person name="Baucom R.S."/>
            <person name="Brutnell T.P."/>
            <person name="Carpita N.C."/>
            <person name="Chaparro C."/>
            <person name="Chia J.-M."/>
            <person name="Deragon J.-M."/>
            <person name="Estill J.C."/>
            <person name="Fu Y."/>
            <person name="Jeddeloh J.A."/>
            <person name="Han Y."/>
            <person name="Lee H."/>
            <person name="Li P."/>
            <person name="Lisch D.R."/>
            <person name="Liu S."/>
            <person name="Liu Z."/>
            <person name="Nagel D.H."/>
            <person name="McCann M.C."/>
            <person name="SanMiguel P."/>
            <person name="Myers A.M."/>
            <person name="Nettleton D."/>
            <person name="Nguyen J."/>
            <person name="Penning B.W."/>
            <person name="Ponnala L."/>
            <person name="Schneider K.L."/>
            <person name="Schwartz D.C."/>
            <person name="Sharma A."/>
            <person name="Soderlund C."/>
            <person name="Springer N.M."/>
            <person name="Sun Q."/>
            <person name="Wang H."/>
            <person name="Waterman M."/>
            <person name="Westerman R."/>
            <person name="Wolfgruber T.K."/>
            <person name="Yang L."/>
            <person name="Yu Y."/>
            <person name="Zhang L."/>
            <person name="Zhou S."/>
            <person name="Zhu Q."/>
            <person name="Bennetzen J.L."/>
            <person name="Dawe R.K."/>
            <person name="Jiang J."/>
            <person name="Jiang N."/>
            <person name="Presting G.G."/>
            <person name="Wessler S.R."/>
            <person name="Aluru S."/>
            <person name="Martienssen R.A."/>
            <person name="Clifton S.W."/>
            <person name="McCombie W.R."/>
            <person name="Wing R.A."/>
            <person name="Wilson R.K."/>
        </authorList>
    </citation>
    <scope>NUCLEOTIDE SEQUENCE [LARGE SCALE GENOMIC DNA]</scope>
    <source>
        <strain evidence="2">cv. B73</strain>
    </source>
</reference>
<dbReference type="EnsemblPlants" id="Zm00001eb223390_T002">
    <property type="protein sequence ID" value="Zm00001eb223390_P002"/>
    <property type="gene ID" value="Zm00001eb223390"/>
</dbReference>